<feature type="compositionally biased region" description="Basic and acidic residues" evidence="1">
    <location>
        <begin position="69"/>
        <end position="85"/>
    </location>
</feature>
<feature type="compositionally biased region" description="Basic and acidic residues" evidence="1">
    <location>
        <begin position="46"/>
        <end position="57"/>
    </location>
</feature>
<feature type="region of interest" description="Disordered" evidence="1">
    <location>
        <begin position="46"/>
        <end position="85"/>
    </location>
</feature>
<feature type="non-terminal residue" evidence="2">
    <location>
        <position position="1"/>
    </location>
</feature>
<evidence type="ECO:0000256" key="1">
    <source>
        <dbReference type="SAM" id="MobiDB-lite"/>
    </source>
</evidence>
<accession>A0A0B7BVL8</accession>
<gene>
    <name evidence="2" type="primary">ORF214448</name>
</gene>
<evidence type="ECO:0000313" key="2">
    <source>
        <dbReference type="EMBL" id="CEK97038.1"/>
    </source>
</evidence>
<proteinExistence type="predicted"/>
<dbReference type="AlphaFoldDB" id="A0A0B7BVL8"/>
<dbReference type="EMBL" id="HACG01050173">
    <property type="protein sequence ID" value="CEK97038.1"/>
    <property type="molecule type" value="Transcribed_RNA"/>
</dbReference>
<reference evidence="2" key="1">
    <citation type="submission" date="2014-12" db="EMBL/GenBank/DDBJ databases">
        <title>Insight into the proteome of Arion vulgaris.</title>
        <authorList>
            <person name="Aradska J."/>
            <person name="Bulat T."/>
            <person name="Smidak R."/>
            <person name="Sarate P."/>
            <person name="Gangsoo J."/>
            <person name="Sialana F."/>
            <person name="Bilban M."/>
            <person name="Lubec G."/>
        </authorList>
    </citation>
    <scope>NUCLEOTIDE SEQUENCE</scope>
    <source>
        <tissue evidence="2">Skin</tissue>
    </source>
</reference>
<organism evidence="2">
    <name type="scientific">Arion vulgaris</name>
    <dbReference type="NCBI Taxonomy" id="1028688"/>
    <lineage>
        <taxon>Eukaryota</taxon>
        <taxon>Metazoa</taxon>
        <taxon>Spiralia</taxon>
        <taxon>Lophotrochozoa</taxon>
        <taxon>Mollusca</taxon>
        <taxon>Gastropoda</taxon>
        <taxon>Heterobranchia</taxon>
        <taxon>Euthyneura</taxon>
        <taxon>Panpulmonata</taxon>
        <taxon>Eupulmonata</taxon>
        <taxon>Stylommatophora</taxon>
        <taxon>Helicina</taxon>
        <taxon>Arionoidea</taxon>
        <taxon>Arionidae</taxon>
        <taxon>Arion</taxon>
    </lineage>
</organism>
<sequence length="99" mass="11636">NMATIHNVLTPATTVASSPIIMTKPKQMNHKAWKAYLKKMKRKEMRRAAAIERDQLKGENVSSTDSEDERERQREEAEKQRQNQLWLERERQAQLAFQA</sequence>
<feature type="non-terminal residue" evidence="2">
    <location>
        <position position="99"/>
    </location>
</feature>
<name>A0A0B7BVL8_9EUPU</name>
<protein>
    <submittedName>
        <fullName evidence="2">Uncharacterized protein</fullName>
    </submittedName>
</protein>